<dbReference type="SUPFAM" id="SSF53271">
    <property type="entry name" value="PRTase-like"/>
    <property type="match status" value="1"/>
</dbReference>
<proteinExistence type="predicted"/>
<accession>A0A401K0K3</accession>
<comment type="catalytic activity">
    <reaction evidence="2">
        <text>IMP + diphosphate = hypoxanthine + 5-phospho-alpha-D-ribose 1-diphosphate</text>
        <dbReference type="Rhea" id="RHEA:17973"/>
        <dbReference type="ChEBI" id="CHEBI:17368"/>
        <dbReference type="ChEBI" id="CHEBI:33019"/>
        <dbReference type="ChEBI" id="CHEBI:58017"/>
        <dbReference type="ChEBI" id="CHEBI:58053"/>
        <dbReference type="EC" id="2.4.2.8"/>
    </reaction>
    <physiologicalReaction direction="right-to-left" evidence="2">
        <dbReference type="Rhea" id="RHEA:17975"/>
    </physiologicalReaction>
</comment>
<dbReference type="NCBIfam" id="NF006605">
    <property type="entry name" value="PRK09162.1"/>
    <property type="match status" value="1"/>
</dbReference>
<dbReference type="GO" id="GO:0005829">
    <property type="term" value="C:cytosol"/>
    <property type="evidence" value="ECO:0007669"/>
    <property type="project" value="TreeGrafter"/>
</dbReference>
<dbReference type="GO" id="GO:0004422">
    <property type="term" value="F:hypoxanthine phosphoribosyltransferase activity"/>
    <property type="evidence" value="ECO:0007669"/>
    <property type="project" value="TreeGrafter"/>
</dbReference>
<feature type="domain" description="Phosphoribosyltransferase" evidence="3">
    <location>
        <begin position="19"/>
        <end position="163"/>
    </location>
</feature>
<dbReference type="AlphaFoldDB" id="A0A401K0K3"/>
<dbReference type="EMBL" id="BGOW01000036">
    <property type="protein sequence ID" value="GCB02165.1"/>
    <property type="molecule type" value="Genomic_DNA"/>
</dbReference>
<dbReference type="InterPro" id="IPR000836">
    <property type="entry name" value="PRTase_dom"/>
</dbReference>
<dbReference type="InterPro" id="IPR050408">
    <property type="entry name" value="HGPRT"/>
</dbReference>
<reference evidence="4 5" key="1">
    <citation type="journal article" date="2019" name="Front. Microbiol.">
        <title>Genomes of Neutrophilic Sulfur-Oxidizing Chemolithoautotrophs Representing 9 Proteobacterial Species From 8 Genera.</title>
        <authorList>
            <person name="Watanabe T."/>
            <person name="Kojima H."/>
            <person name="Umezawa K."/>
            <person name="Hori C."/>
            <person name="Takasuka T.E."/>
            <person name="Kato Y."/>
            <person name="Fukui M."/>
        </authorList>
    </citation>
    <scope>NUCLEOTIDE SEQUENCE [LARGE SCALE GENOMIC DNA]</scope>
    <source>
        <strain evidence="4 5">TTN</strain>
    </source>
</reference>
<dbReference type="PANTHER" id="PTHR43340">
    <property type="entry name" value="HYPOXANTHINE-GUANINE PHOSPHORIBOSYLTRANSFERASE"/>
    <property type="match status" value="1"/>
</dbReference>
<dbReference type="GO" id="GO:0006178">
    <property type="term" value="P:guanine salvage"/>
    <property type="evidence" value="ECO:0007669"/>
    <property type="project" value="TreeGrafter"/>
</dbReference>
<protein>
    <submittedName>
        <fullName evidence="4">Hypoxanthine-guanine phosphoribosyltransferase</fullName>
    </submittedName>
</protein>
<evidence type="ECO:0000313" key="4">
    <source>
        <dbReference type="EMBL" id="GCB02165.1"/>
    </source>
</evidence>
<sequence>MINNADAWRILEDADLIYSEAEVQAAIATLAAAITARFKDTTPLLLSVMGGAVVFTGQILPMLHFPLDFDYVHATRYGKNTRGGDLEWIVEPRESVAGRSVLLLDDILDEGHTLAAIRARLLDRGAAEVTCAVLTEKHTGQSKPIRADFVGLVLPNRYVFGCGMDVEGAWRNLPAIYALKDVHT</sequence>
<evidence type="ECO:0000259" key="3">
    <source>
        <dbReference type="Pfam" id="PF00156"/>
    </source>
</evidence>
<evidence type="ECO:0000256" key="2">
    <source>
        <dbReference type="ARBA" id="ARBA00049402"/>
    </source>
</evidence>
<dbReference type="Pfam" id="PF00156">
    <property type="entry name" value="Pribosyltran"/>
    <property type="match status" value="1"/>
</dbReference>
<evidence type="ECO:0000313" key="5">
    <source>
        <dbReference type="Proteomes" id="UP000286806"/>
    </source>
</evidence>
<dbReference type="GO" id="GO:0032263">
    <property type="term" value="P:GMP salvage"/>
    <property type="evidence" value="ECO:0007669"/>
    <property type="project" value="TreeGrafter"/>
</dbReference>
<keyword evidence="4" id="KW-0808">Transferase</keyword>
<dbReference type="GO" id="GO:0046100">
    <property type="term" value="P:hypoxanthine metabolic process"/>
    <property type="evidence" value="ECO:0007669"/>
    <property type="project" value="TreeGrafter"/>
</dbReference>
<gene>
    <name evidence="4" type="ORF">SFMTTN_2984</name>
</gene>
<keyword evidence="5" id="KW-1185">Reference proteome</keyword>
<evidence type="ECO:0000256" key="1">
    <source>
        <dbReference type="ARBA" id="ARBA00048811"/>
    </source>
</evidence>
<dbReference type="GO" id="GO:0032264">
    <property type="term" value="P:IMP salvage"/>
    <property type="evidence" value="ECO:0007669"/>
    <property type="project" value="TreeGrafter"/>
</dbReference>
<dbReference type="Proteomes" id="UP000286806">
    <property type="component" value="Unassembled WGS sequence"/>
</dbReference>
<organism evidence="4 5">
    <name type="scientific">Sulfuriferula multivorans</name>
    <dbReference type="NCBI Taxonomy" id="1559896"/>
    <lineage>
        <taxon>Bacteria</taxon>
        <taxon>Pseudomonadati</taxon>
        <taxon>Pseudomonadota</taxon>
        <taxon>Betaproteobacteria</taxon>
        <taxon>Nitrosomonadales</taxon>
        <taxon>Sulfuricellaceae</taxon>
        <taxon>Sulfuriferula</taxon>
    </lineage>
</organism>
<name>A0A401K0K3_9PROT</name>
<dbReference type="RefSeq" id="WP_124705912.1">
    <property type="nucleotide sequence ID" value="NZ_BGOW01000036.1"/>
</dbReference>
<dbReference type="GO" id="GO:0000287">
    <property type="term" value="F:magnesium ion binding"/>
    <property type="evidence" value="ECO:0007669"/>
    <property type="project" value="TreeGrafter"/>
</dbReference>
<dbReference type="InterPro" id="IPR029057">
    <property type="entry name" value="PRTase-like"/>
</dbReference>
<keyword evidence="4" id="KW-0328">Glycosyltransferase</keyword>
<dbReference type="CDD" id="cd06223">
    <property type="entry name" value="PRTases_typeI"/>
    <property type="match status" value="1"/>
</dbReference>
<comment type="caution">
    <text evidence="4">The sequence shown here is derived from an EMBL/GenBank/DDBJ whole genome shotgun (WGS) entry which is preliminary data.</text>
</comment>
<dbReference type="PANTHER" id="PTHR43340:SF1">
    <property type="entry name" value="HYPOXANTHINE PHOSPHORIBOSYLTRANSFERASE"/>
    <property type="match status" value="1"/>
</dbReference>
<dbReference type="OrthoDB" id="9802824at2"/>
<comment type="catalytic activity">
    <reaction evidence="1">
        <text>GMP + diphosphate = guanine + 5-phospho-alpha-D-ribose 1-diphosphate</text>
        <dbReference type="Rhea" id="RHEA:25424"/>
        <dbReference type="ChEBI" id="CHEBI:16235"/>
        <dbReference type="ChEBI" id="CHEBI:33019"/>
        <dbReference type="ChEBI" id="CHEBI:58017"/>
        <dbReference type="ChEBI" id="CHEBI:58115"/>
        <dbReference type="EC" id="2.4.2.8"/>
    </reaction>
    <physiologicalReaction direction="right-to-left" evidence="1">
        <dbReference type="Rhea" id="RHEA:25426"/>
    </physiologicalReaction>
</comment>
<dbReference type="Gene3D" id="3.40.50.2020">
    <property type="match status" value="1"/>
</dbReference>